<reference evidence="1" key="1">
    <citation type="submission" date="2020-09" db="EMBL/GenBank/DDBJ databases">
        <title>Iningainema tapete sp. nov. (Scytonemataceae, Cyanobacteria) from greenhouses in central Florida (USA) produces two types of nodularin with biosynthetic potential for microcystin-LR and anabaenopeptins.</title>
        <authorList>
            <person name="Berthold D.E."/>
            <person name="Lefler F.W."/>
            <person name="Huang I.-S."/>
            <person name="Abdulla H."/>
            <person name="Zimba P.V."/>
            <person name="Laughinghouse H.D. IV."/>
        </authorList>
    </citation>
    <scope>NUCLEOTIDE SEQUENCE</scope>
    <source>
        <strain evidence="1">BLCCT55</strain>
    </source>
</reference>
<gene>
    <name evidence="1" type="ORF">ICL16_36810</name>
</gene>
<comment type="caution">
    <text evidence="1">The sequence shown here is derived from an EMBL/GenBank/DDBJ whole genome shotgun (WGS) entry which is preliminary data.</text>
</comment>
<evidence type="ECO:0000313" key="1">
    <source>
        <dbReference type="EMBL" id="MBD2777463.1"/>
    </source>
</evidence>
<dbReference type="EMBL" id="JACXAE010000110">
    <property type="protein sequence ID" value="MBD2777463.1"/>
    <property type="molecule type" value="Genomic_DNA"/>
</dbReference>
<name>A0A8J6Y1D2_9CYAN</name>
<dbReference type="RefSeq" id="WP_190836529.1">
    <property type="nucleotide sequence ID" value="NZ_CAWPPI010000110.1"/>
</dbReference>
<sequence length="308" mass="34474">MNSITNKVSFTISLSFEAHSIAQQCRQGISNPDKAKQVYLNTLAVYAVDNYLRCMGFQTDWDKSDSRNPLAIKLMDVADLEVKNIGKLECRPVLPEAQAFEVPLEVWEDRIGYVAVQLNSSVQSANILGFTHQAAVEVSLDRLQSLEDFLLYLTELEEANHQKEESLTIVKIGHWLEGVIDAGWQTIDELLKPQQLGLAFKNEVSMTRGQKIDLGMQLDKITLALVVKITSESETEVDILTQVHPFGEIALPEGVKLIISDESGATVLEAVSREEDNWIQQEFSAELGEKFRITVAFGESKVTKEFEV</sequence>
<proteinExistence type="predicted"/>
<keyword evidence="2" id="KW-1185">Reference proteome</keyword>
<dbReference type="Pfam" id="PF08852">
    <property type="entry name" value="DUF1822"/>
    <property type="match status" value="1"/>
</dbReference>
<accession>A0A8J6Y1D2</accession>
<dbReference type="AlphaFoldDB" id="A0A8J6Y1D2"/>
<dbReference type="InterPro" id="IPR014951">
    <property type="entry name" value="DUF1822"/>
</dbReference>
<protein>
    <submittedName>
        <fullName evidence="1">DUF1822 family protein</fullName>
    </submittedName>
</protein>
<evidence type="ECO:0000313" key="2">
    <source>
        <dbReference type="Proteomes" id="UP000629098"/>
    </source>
</evidence>
<organism evidence="1 2">
    <name type="scientific">Iningainema tapete BLCC-T55</name>
    <dbReference type="NCBI Taxonomy" id="2748662"/>
    <lineage>
        <taxon>Bacteria</taxon>
        <taxon>Bacillati</taxon>
        <taxon>Cyanobacteriota</taxon>
        <taxon>Cyanophyceae</taxon>
        <taxon>Nostocales</taxon>
        <taxon>Scytonemataceae</taxon>
        <taxon>Iningainema tapete</taxon>
    </lineage>
</organism>
<dbReference type="Proteomes" id="UP000629098">
    <property type="component" value="Unassembled WGS sequence"/>
</dbReference>